<sequence length="439" mass="50067">MHSPDTLPIEIILEISSYLSFSQKSKFSRTCKRINALIEPQIWTDIELHGDGYHETRDQIKEPQPFKSPSDRVYIGRYRGGNPPERLSPLNILRQLLEVDQDRVRKVASRVRSLCTVISAGDKVWDILPYFSNLEALELYGRWDKIDQVTPEVDHPPLAKLRFAKLFGYIPRAGARWVLRSGPMLERLELGMLDRPLMTTLYPDRDPAPLPEENLAGDDESSDYGSLAAEHTFPRPLGGFLPEEGISMPILRHLYLCSSAHVEDDPWESWSAWSSRAEEASCQDWMVILMASRRTLQTLVLEHKPTVPDLELETWDESDCLRHFHNSNDGSVSSRLAEVLEAVGVHKVEEFPKLTRVYFYGIIVSKNLDSSPSEERPVGRVMKQLGQRGVRCEARRGQWSIFEDDGRVDWASWDACSDSSSISDHLDPIILWDEVIASV</sequence>
<evidence type="ECO:0000313" key="1">
    <source>
        <dbReference type="EMBL" id="KAI8671663.1"/>
    </source>
</evidence>
<name>A0ACC0R1S3_9HYPO</name>
<dbReference type="Proteomes" id="UP001065298">
    <property type="component" value="Chromosome 4"/>
</dbReference>
<keyword evidence="2" id="KW-1185">Reference proteome</keyword>
<organism evidence="1 2">
    <name type="scientific">Fusarium keratoplasticum</name>
    <dbReference type="NCBI Taxonomy" id="1328300"/>
    <lineage>
        <taxon>Eukaryota</taxon>
        <taxon>Fungi</taxon>
        <taxon>Dikarya</taxon>
        <taxon>Ascomycota</taxon>
        <taxon>Pezizomycotina</taxon>
        <taxon>Sordariomycetes</taxon>
        <taxon>Hypocreomycetidae</taxon>
        <taxon>Hypocreales</taxon>
        <taxon>Nectriaceae</taxon>
        <taxon>Fusarium</taxon>
        <taxon>Fusarium solani species complex</taxon>
    </lineage>
</organism>
<dbReference type="EMBL" id="CM046506">
    <property type="protein sequence ID" value="KAI8671663.1"/>
    <property type="molecule type" value="Genomic_DNA"/>
</dbReference>
<proteinExistence type="predicted"/>
<gene>
    <name evidence="1" type="ORF">NCS57_00642100</name>
</gene>
<protein>
    <submittedName>
        <fullName evidence="1">F-box domain-containing protein</fullName>
    </submittedName>
</protein>
<accession>A0ACC0R1S3</accession>
<reference evidence="1" key="1">
    <citation type="submission" date="2022-06" db="EMBL/GenBank/DDBJ databases">
        <title>Fusarium solani species complex genomes reveal bases of compartmentalisation and animal pathogenesis.</title>
        <authorList>
            <person name="Tsai I.J."/>
        </authorList>
    </citation>
    <scope>NUCLEOTIDE SEQUENCE</scope>
    <source>
        <strain evidence="1">Fu6.1</strain>
    </source>
</reference>
<comment type="caution">
    <text evidence="1">The sequence shown here is derived from an EMBL/GenBank/DDBJ whole genome shotgun (WGS) entry which is preliminary data.</text>
</comment>
<evidence type="ECO:0000313" key="2">
    <source>
        <dbReference type="Proteomes" id="UP001065298"/>
    </source>
</evidence>